<protein>
    <submittedName>
        <fullName evidence="1">DUF1015 domain-containing protein</fullName>
    </submittedName>
</protein>
<dbReference type="AlphaFoldDB" id="A0A6B2M2Y6"/>
<dbReference type="InterPro" id="IPR008323">
    <property type="entry name" value="UCP033563"/>
</dbReference>
<organism evidence="1 2">
    <name type="scientific">Oceanipulchritudo coccoides</name>
    <dbReference type="NCBI Taxonomy" id="2706888"/>
    <lineage>
        <taxon>Bacteria</taxon>
        <taxon>Pseudomonadati</taxon>
        <taxon>Verrucomicrobiota</taxon>
        <taxon>Opitutia</taxon>
        <taxon>Puniceicoccales</taxon>
        <taxon>Oceanipulchritudinaceae</taxon>
        <taxon>Oceanipulchritudo</taxon>
    </lineage>
</organism>
<name>A0A6B2M2Y6_9BACT</name>
<dbReference type="PANTHER" id="PTHR36454:SF1">
    <property type="entry name" value="DUF1015 DOMAIN-CONTAINING PROTEIN"/>
    <property type="match status" value="1"/>
</dbReference>
<dbReference type="Proteomes" id="UP000478417">
    <property type="component" value="Unassembled WGS sequence"/>
</dbReference>
<evidence type="ECO:0000313" key="2">
    <source>
        <dbReference type="Proteomes" id="UP000478417"/>
    </source>
</evidence>
<dbReference type="PANTHER" id="PTHR36454">
    <property type="entry name" value="LMO2823 PROTEIN"/>
    <property type="match status" value="1"/>
</dbReference>
<dbReference type="EMBL" id="JAAGNX010000003">
    <property type="protein sequence ID" value="NDV63113.1"/>
    <property type="molecule type" value="Genomic_DNA"/>
</dbReference>
<proteinExistence type="predicted"/>
<reference evidence="1 2" key="1">
    <citation type="submission" date="2020-02" db="EMBL/GenBank/DDBJ databases">
        <title>Albibacoteraceae fam. nov., the first described family within the subdivision 4 Verrucomicrobia.</title>
        <authorList>
            <person name="Xi F."/>
        </authorList>
    </citation>
    <scope>NUCLEOTIDE SEQUENCE [LARGE SCALE GENOMIC DNA]</scope>
    <source>
        <strain evidence="1 2">CK1056</strain>
    </source>
</reference>
<dbReference type="Pfam" id="PF06245">
    <property type="entry name" value="DUF1015"/>
    <property type="match status" value="1"/>
</dbReference>
<comment type="caution">
    <text evidence="1">The sequence shown here is derived from an EMBL/GenBank/DDBJ whole genome shotgun (WGS) entry which is preliminary data.</text>
</comment>
<gene>
    <name evidence="1" type="ORF">G0Q06_11670</name>
</gene>
<dbReference type="PIRSF" id="PIRSF033563">
    <property type="entry name" value="UCP033563"/>
    <property type="match status" value="1"/>
</dbReference>
<dbReference type="RefSeq" id="WP_163966163.1">
    <property type="nucleotide sequence ID" value="NZ_JAAGNX010000003.1"/>
</dbReference>
<accession>A0A6B2M2Y6</accession>
<sequence>MRIRSFQGLRPSSDSVNKLVSLPYDVVSTEEARALAAGNPVSMLHVVRAEIDFPEGTDPYSDEVYGKAVANFLRLQAEGHLVRESGPSVYVYQQQMGDHTQQGIVALSHVDDYEKDLIKKHEKTRVAKENDRTRLTSEMSANTGPVFLTYNEVPELTRLMQEASGGTPLYDLVADDGIRHTVWKIEGGEAVMSAFTDVPCTYVADGHHRAASAARVGKERQDANPNHTGEEDYNWFLTVLFPGNQLKILPYNRIVHTLNGLSAADCLERINKVSSVCEADTDTPKEVGDVRFYLDGKWYRIELSPEEGADPVSKLDVSMLQDRILSPILGIDDPRTSDDIDFVGGIRGTAYLKEQVDAGKGAIAFSMYPVSVEQLMEIADAGQIMAPKSTWFEPKLRSGFFVHTF</sequence>
<evidence type="ECO:0000313" key="1">
    <source>
        <dbReference type="EMBL" id="NDV63113.1"/>
    </source>
</evidence>
<keyword evidence="2" id="KW-1185">Reference proteome</keyword>